<dbReference type="PANTHER" id="PTHR40943:SF1">
    <property type="entry name" value="CYTOPLASMIC PROTEIN"/>
    <property type="match status" value="1"/>
</dbReference>
<proteinExistence type="predicted"/>
<evidence type="ECO:0000259" key="1">
    <source>
        <dbReference type="Pfam" id="PF05899"/>
    </source>
</evidence>
<dbReference type="Gene3D" id="2.60.120.10">
    <property type="entry name" value="Jelly Rolls"/>
    <property type="match status" value="1"/>
</dbReference>
<evidence type="ECO:0000313" key="2">
    <source>
        <dbReference type="EMBL" id="GED05065.1"/>
    </source>
</evidence>
<dbReference type="InterPro" id="IPR014710">
    <property type="entry name" value="RmlC-like_jellyroll"/>
</dbReference>
<protein>
    <recommendedName>
        <fullName evidence="1">(S)-ureidoglycine aminohydrolase cupin domain-containing protein</fullName>
    </recommendedName>
</protein>
<accession>A0A4Y4DN29</accession>
<dbReference type="EMBL" id="BJNY01000002">
    <property type="protein sequence ID" value="GED05065.1"/>
    <property type="molecule type" value="Genomic_DNA"/>
</dbReference>
<sequence length="125" mass="13476">MTQMTTTAPQARVLRNVENASLAQLVLKPTAVNGTEPSDAVDNVATMDASKIDLGFWACSPGVFKTARTGVNEIILVLQGSGTLVSDQGERVDHSVGDLVLIPDGWSGFWEIHEHFKKHYVTVAV</sequence>
<dbReference type="OrthoDB" id="9799053at2"/>
<dbReference type="InterPro" id="IPR011051">
    <property type="entry name" value="RmlC_Cupin_sf"/>
</dbReference>
<dbReference type="SUPFAM" id="SSF51182">
    <property type="entry name" value="RmlC-like cupins"/>
    <property type="match status" value="1"/>
</dbReference>
<dbReference type="Pfam" id="PF05899">
    <property type="entry name" value="Cupin_3"/>
    <property type="match status" value="1"/>
</dbReference>
<evidence type="ECO:0000313" key="3">
    <source>
        <dbReference type="Proteomes" id="UP000316612"/>
    </source>
</evidence>
<keyword evidence="3" id="KW-1185">Reference proteome</keyword>
<dbReference type="PANTHER" id="PTHR40943">
    <property type="entry name" value="CYTOPLASMIC PROTEIN-RELATED"/>
    <property type="match status" value="1"/>
</dbReference>
<name>A0A4Y4DN29_GLUUR</name>
<organism evidence="2 3">
    <name type="scientific">Glutamicibacter uratoxydans</name>
    <name type="common">Arthrobacter uratoxydans</name>
    <dbReference type="NCBI Taxonomy" id="43667"/>
    <lineage>
        <taxon>Bacteria</taxon>
        <taxon>Bacillati</taxon>
        <taxon>Actinomycetota</taxon>
        <taxon>Actinomycetes</taxon>
        <taxon>Micrococcales</taxon>
        <taxon>Micrococcaceae</taxon>
        <taxon>Glutamicibacter</taxon>
    </lineage>
</organism>
<feature type="domain" description="(S)-ureidoglycine aminohydrolase cupin" evidence="1">
    <location>
        <begin position="53"/>
        <end position="120"/>
    </location>
</feature>
<comment type="caution">
    <text evidence="2">The sequence shown here is derived from an EMBL/GenBank/DDBJ whole genome shotgun (WGS) entry which is preliminary data.</text>
</comment>
<dbReference type="InterPro" id="IPR008579">
    <property type="entry name" value="UGlyAH_Cupin_dom"/>
</dbReference>
<dbReference type="Proteomes" id="UP000316612">
    <property type="component" value="Unassembled WGS sequence"/>
</dbReference>
<gene>
    <name evidence="2" type="ORF">AUR04nite_05970</name>
</gene>
<reference evidence="2 3" key="1">
    <citation type="submission" date="2019-06" db="EMBL/GenBank/DDBJ databases">
        <title>Whole genome shotgun sequence of Glutamicibacter uratoxydans NBRC 15515.</title>
        <authorList>
            <person name="Hosoyama A."/>
            <person name="Uohara A."/>
            <person name="Ohji S."/>
            <person name="Ichikawa N."/>
        </authorList>
    </citation>
    <scope>NUCLEOTIDE SEQUENCE [LARGE SCALE GENOMIC DNA]</scope>
    <source>
        <strain evidence="2 3">NBRC 15515</strain>
    </source>
</reference>
<dbReference type="AlphaFoldDB" id="A0A4Y4DN29"/>